<organism evidence="2 3">
    <name type="scientific">Anopheles melas</name>
    <dbReference type="NCBI Taxonomy" id="34690"/>
    <lineage>
        <taxon>Eukaryota</taxon>
        <taxon>Metazoa</taxon>
        <taxon>Ecdysozoa</taxon>
        <taxon>Arthropoda</taxon>
        <taxon>Hexapoda</taxon>
        <taxon>Insecta</taxon>
        <taxon>Pterygota</taxon>
        <taxon>Neoptera</taxon>
        <taxon>Endopterygota</taxon>
        <taxon>Diptera</taxon>
        <taxon>Nematocera</taxon>
        <taxon>Culicoidea</taxon>
        <taxon>Culicidae</taxon>
        <taxon>Anophelinae</taxon>
        <taxon>Anopheles</taxon>
    </lineage>
</organism>
<proteinExistence type="predicted"/>
<keyword evidence="3" id="KW-1185">Reference proteome</keyword>
<reference evidence="2" key="2">
    <citation type="submission" date="2020-05" db="UniProtKB">
        <authorList>
            <consortium name="EnsemblMetazoa"/>
        </authorList>
    </citation>
    <scope>IDENTIFICATION</scope>
    <source>
        <strain evidence="2">CM1001059</strain>
    </source>
</reference>
<name>A0A182TXS9_9DIPT</name>
<protein>
    <submittedName>
        <fullName evidence="2">Uncharacterized protein</fullName>
    </submittedName>
</protein>
<dbReference type="EnsemblMetazoa" id="AMEC010242-RA">
    <property type="protein sequence ID" value="AMEC010242-PA"/>
    <property type="gene ID" value="AMEC010242"/>
</dbReference>
<feature type="region of interest" description="Disordered" evidence="1">
    <location>
        <begin position="72"/>
        <end position="99"/>
    </location>
</feature>
<dbReference type="AlphaFoldDB" id="A0A182TXS9"/>
<evidence type="ECO:0000313" key="3">
    <source>
        <dbReference type="Proteomes" id="UP000075902"/>
    </source>
</evidence>
<sequence>MEARSFDTRIVVVVVMLLDNRPSLITCTPCPPVTTTPGCCWCCCWSSSSPSSPGCARDTICILASIRSGSSDVRRSVRGGGDGCRDDADGDSGPPRSPRASLSVFFGGRCEMGRCWSVAAAEDEDDGDDAAGLEPSPGRAPYTMHWFSPSTNVRTSGAVPAAFLSSGASCCPDRQPSFPSSRDLRSACSPRSPCASASPHAGVSFAHLAIS</sequence>
<dbReference type="VEuPathDB" id="VectorBase:AMEC010242"/>
<reference evidence="3" key="1">
    <citation type="submission" date="2014-01" db="EMBL/GenBank/DDBJ databases">
        <title>The Genome Sequence of Anopheles melas CM1001059_A (V2).</title>
        <authorList>
            <consortium name="The Broad Institute Genomics Platform"/>
            <person name="Neafsey D.E."/>
            <person name="Besansky N."/>
            <person name="Howell P."/>
            <person name="Walton C."/>
            <person name="Young S.K."/>
            <person name="Zeng Q."/>
            <person name="Gargeya S."/>
            <person name="Fitzgerald M."/>
            <person name="Haas B."/>
            <person name="Abouelleil A."/>
            <person name="Allen A.W."/>
            <person name="Alvarado L."/>
            <person name="Arachchi H.M."/>
            <person name="Berlin A.M."/>
            <person name="Chapman S.B."/>
            <person name="Gainer-Dewar J."/>
            <person name="Goldberg J."/>
            <person name="Griggs A."/>
            <person name="Gujja S."/>
            <person name="Hansen M."/>
            <person name="Howarth C."/>
            <person name="Imamovic A."/>
            <person name="Ireland A."/>
            <person name="Larimer J."/>
            <person name="McCowan C."/>
            <person name="Murphy C."/>
            <person name="Pearson M."/>
            <person name="Poon T.W."/>
            <person name="Priest M."/>
            <person name="Roberts A."/>
            <person name="Saif S."/>
            <person name="Shea T."/>
            <person name="Sisk P."/>
            <person name="Sykes S."/>
            <person name="Wortman J."/>
            <person name="Nusbaum C."/>
            <person name="Birren B."/>
        </authorList>
    </citation>
    <scope>NUCLEOTIDE SEQUENCE [LARGE SCALE GENOMIC DNA]</scope>
    <source>
        <strain evidence="3">CM1001059</strain>
    </source>
</reference>
<evidence type="ECO:0000313" key="2">
    <source>
        <dbReference type="EnsemblMetazoa" id="AMEC010242-PA"/>
    </source>
</evidence>
<accession>A0A182TXS9</accession>
<evidence type="ECO:0000256" key="1">
    <source>
        <dbReference type="SAM" id="MobiDB-lite"/>
    </source>
</evidence>
<dbReference type="Proteomes" id="UP000075902">
    <property type="component" value="Unassembled WGS sequence"/>
</dbReference>